<dbReference type="AlphaFoldDB" id="A0AAD5E6B3"/>
<evidence type="ECO:0000256" key="1">
    <source>
        <dbReference type="SAM" id="MobiDB-lite"/>
    </source>
</evidence>
<dbReference type="EMBL" id="MU620932">
    <property type="protein sequence ID" value="KAI8578196.1"/>
    <property type="molecule type" value="Genomic_DNA"/>
</dbReference>
<comment type="caution">
    <text evidence="2">The sequence shown here is derived from an EMBL/GenBank/DDBJ whole genome shotgun (WGS) entry which is preliminary data.</text>
</comment>
<feature type="region of interest" description="Disordered" evidence="1">
    <location>
        <begin position="231"/>
        <end position="256"/>
    </location>
</feature>
<reference evidence="2" key="1">
    <citation type="submission" date="2021-06" db="EMBL/GenBank/DDBJ databases">
        <authorList>
            <consortium name="DOE Joint Genome Institute"/>
            <person name="Mondo S.J."/>
            <person name="Amses K.R."/>
            <person name="Simmons D.R."/>
            <person name="Longcore J.E."/>
            <person name="Seto K."/>
            <person name="Alves G.H."/>
            <person name="Bonds A.E."/>
            <person name="Quandt C.A."/>
            <person name="Davis W.J."/>
            <person name="Chang Y."/>
            <person name="Letcher P.M."/>
            <person name="Powell M.J."/>
            <person name="Kuo A."/>
            <person name="Labutti K."/>
            <person name="Pangilinan J."/>
            <person name="Andreopoulos W."/>
            <person name="Tritt A."/>
            <person name="Riley R."/>
            <person name="Hundley H."/>
            <person name="Johnson J."/>
            <person name="Lipzen A."/>
            <person name="Barry K."/>
            <person name="Berbee M.L."/>
            <person name="Buchler N.E."/>
            <person name="Grigoriev I.V."/>
            <person name="Spatafora J.W."/>
            <person name="Stajich J.E."/>
            <person name="James T.Y."/>
        </authorList>
    </citation>
    <scope>NUCLEOTIDE SEQUENCE</scope>
    <source>
        <strain evidence="2">AG</strain>
    </source>
</reference>
<dbReference type="Proteomes" id="UP001206595">
    <property type="component" value="Unassembled WGS sequence"/>
</dbReference>
<dbReference type="GeneID" id="75915597"/>
<evidence type="ECO:0000313" key="3">
    <source>
        <dbReference type="Proteomes" id="UP001206595"/>
    </source>
</evidence>
<keyword evidence="3" id="KW-1185">Reference proteome</keyword>
<dbReference type="RefSeq" id="XP_051443200.1">
    <property type="nucleotide sequence ID" value="XM_051590253.1"/>
</dbReference>
<feature type="compositionally biased region" description="Acidic residues" evidence="1">
    <location>
        <begin position="233"/>
        <end position="256"/>
    </location>
</feature>
<protein>
    <recommendedName>
        <fullName evidence="4">TPR-like protein</fullName>
    </recommendedName>
</protein>
<dbReference type="SUPFAM" id="SSF48452">
    <property type="entry name" value="TPR-like"/>
    <property type="match status" value="1"/>
</dbReference>
<proteinExistence type="predicted"/>
<gene>
    <name evidence="2" type="ORF">K450DRAFT_248607</name>
</gene>
<dbReference type="Gene3D" id="1.25.40.10">
    <property type="entry name" value="Tetratricopeptide repeat domain"/>
    <property type="match status" value="1"/>
</dbReference>
<dbReference type="InterPro" id="IPR011990">
    <property type="entry name" value="TPR-like_helical_dom_sf"/>
</dbReference>
<evidence type="ECO:0008006" key="4">
    <source>
        <dbReference type="Google" id="ProtNLM"/>
    </source>
</evidence>
<reference evidence="2" key="2">
    <citation type="journal article" date="2022" name="Proc. Natl. Acad. Sci. U.S.A.">
        <title>Diploid-dominant life cycles characterize the early evolution of Fungi.</title>
        <authorList>
            <person name="Amses K.R."/>
            <person name="Simmons D.R."/>
            <person name="Longcore J.E."/>
            <person name="Mondo S.J."/>
            <person name="Seto K."/>
            <person name="Jeronimo G.H."/>
            <person name="Bonds A.E."/>
            <person name="Quandt C.A."/>
            <person name="Davis W.J."/>
            <person name="Chang Y."/>
            <person name="Federici B.A."/>
            <person name="Kuo A."/>
            <person name="LaButti K."/>
            <person name="Pangilinan J."/>
            <person name="Andreopoulos W."/>
            <person name="Tritt A."/>
            <person name="Riley R."/>
            <person name="Hundley H."/>
            <person name="Johnson J."/>
            <person name="Lipzen A."/>
            <person name="Barry K."/>
            <person name="Lang B.F."/>
            <person name="Cuomo C.A."/>
            <person name="Buchler N.E."/>
            <person name="Grigoriev I.V."/>
            <person name="Spatafora J.W."/>
            <person name="Stajich J.E."/>
            <person name="James T.Y."/>
        </authorList>
    </citation>
    <scope>NUCLEOTIDE SEQUENCE</scope>
    <source>
        <strain evidence="2">AG</strain>
    </source>
</reference>
<dbReference type="CDD" id="cd24142">
    <property type="entry name" value="ACL4-like"/>
    <property type="match status" value="1"/>
</dbReference>
<organism evidence="2 3">
    <name type="scientific">Umbelopsis ramanniana AG</name>
    <dbReference type="NCBI Taxonomy" id="1314678"/>
    <lineage>
        <taxon>Eukaryota</taxon>
        <taxon>Fungi</taxon>
        <taxon>Fungi incertae sedis</taxon>
        <taxon>Mucoromycota</taxon>
        <taxon>Mucoromycotina</taxon>
        <taxon>Umbelopsidomycetes</taxon>
        <taxon>Umbelopsidales</taxon>
        <taxon>Umbelopsidaceae</taxon>
        <taxon>Umbelopsis</taxon>
    </lineage>
</organism>
<accession>A0AAD5E6B3</accession>
<sequence length="256" mass="28953">MCLGQLSGELDAIQCFQKGVELMEKQKKTYDPVSQEAITLGNKIASALCSMTEIYLTDCCFEADAEQKCEQYLETAQLADPKSPEVYQMLASVRLSQVRNDEARAALEHSLQLWSDKDPGDPSIPIYDTRLALVKLLLEVQLYAEAFNVLEGLQKENDQSVDLWYLWGWSYYCLGEEQDLPEEERKHHWEDARDCLETAIKIYNATGADDEAMLQHAQELVHNINAVIPASAPEEEAEDDGEHDLDIDSDDDAMEL</sequence>
<evidence type="ECO:0000313" key="2">
    <source>
        <dbReference type="EMBL" id="KAI8578196.1"/>
    </source>
</evidence>
<name>A0AAD5E6B3_UMBRA</name>